<reference evidence="1 2" key="1">
    <citation type="submission" date="2014-04" db="EMBL/GenBank/DDBJ databases">
        <title>Genome evolution of avian class.</title>
        <authorList>
            <person name="Zhang G."/>
            <person name="Li C."/>
        </authorList>
    </citation>
    <scope>NUCLEOTIDE SEQUENCE [LARGE SCALE GENOMIC DNA]</scope>
    <source>
        <strain evidence="1">BGI_N320</strain>
    </source>
</reference>
<feature type="non-terminal residue" evidence="1">
    <location>
        <position position="1"/>
    </location>
</feature>
<name>A0A091GVU8_BUCRH</name>
<feature type="non-terminal residue" evidence="1">
    <location>
        <position position="55"/>
    </location>
</feature>
<sequence length="55" mass="6619">NGFKQKESRFRLNVRKKFITVRVVRYWQRLPREAVRAQSLGTFKVKLDRALSNII</sequence>
<keyword evidence="2" id="KW-1185">Reference proteome</keyword>
<dbReference type="AlphaFoldDB" id="A0A091GVU8"/>
<gene>
    <name evidence="1" type="ORF">N320_01852</name>
</gene>
<evidence type="ECO:0000313" key="1">
    <source>
        <dbReference type="EMBL" id="KFO86505.1"/>
    </source>
</evidence>
<dbReference type="EMBL" id="KL511403">
    <property type="protein sequence ID" value="KFO86505.1"/>
    <property type="molecule type" value="Genomic_DNA"/>
</dbReference>
<accession>A0A091GVU8</accession>
<dbReference type="Proteomes" id="UP000054064">
    <property type="component" value="Unassembled WGS sequence"/>
</dbReference>
<evidence type="ECO:0000313" key="2">
    <source>
        <dbReference type="Proteomes" id="UP000054064"/>
    </source>
</evidence>
<protein>
    <recommendedName>
        <fullName evidence="3">Nidogen G2 beta-barrel domain-containing protein</fullName>
    </recommendedName>
</protein>
<organism evidence="1 2">
    <name type="scientific">Buceros rhinoceros silvestris</name>
    <dbReference type="NCBI Taxonomy" id="175836"/>
    <lineage>
        <taxon>Eukaryota</taxon>
        <taxon>Metazoa</taxon>
        <taxon>Chordata</taxon>
        <taxon>Craniata</taxon>
        <taxon>Vertebrata</taxon>
        <taxon>Euteleostomi</taxon>
        <taxon>Archelosauria</taxon>
        <taxon>Archosauria</taxon>
        <taxon>Dinosauria</taxon>
        <taxon>Saurischia</taxon>
        <taxon>Theropoda</taxon>
        <taxon>Coelurosauria</taxon>
        <taxon>Aves</taxon>
        <taxon>Neognathae</taxon>
        <taxon>Neoaves</taxon>
        <taxon>Telluraves</taxon>
        <taxon>Coraciimorphae</taxon>
        <taxon>Bucerotiformes</taxon>
        <taxon>Bucerotidae</taxon>
        <taxon>Buceros</taxon>
    </lineage>
</organism>
<evidence type="ECO:0008006" key="3">
    <source>
        <dbReference type="Google" id="ProtNLM"/>
    </source>
</evidence>
<proteinExistence type="predicted"/>